<dbReference type="EMBL" id="JAUHHV010000003">
    <property type="protein sequence ID" value="KAK1430783.1"/>
    <property type="molecule type" value="Genomic_DNA"/>
</dbReference>
<keyword evidence="1" id="KW-0472">Membrane</keyword>
<proteinExistence type="predicted"/>
<accession>A0AAD8KXG9</accession>
<gene>
    <name evidence="3" type="ORF">QVD17_13789</name>
</gene>
<evidence type="ECO:0000313" key="4">
    <source>
        <dbReference type="Proteomes" id="UP001229421"/>
    </source>
</evidence>
<evidence type="ECO:0000256" key="2">
    <source>
        <dbReference type="SAM" id="SignalP"/>
    </source>
</evidence>
<evidence type="ECO:0000256" key="1">
    <source>
        <dbReference type="SAM" id="Phobius"/>
    </source>
</evidence>
<keyword evidence="2" id="KW-0732">Signal</keyword>
<sequence length="115" mass="13203">MVCYIIIVFCLSCFCIVESESVFITSWIMAVCLYLMCVSLIYLIIDHSFQVIWQIFCLPCVIPSTQEGSGRLDPCHGHPLTREDNGFWPFGWQQECGVVMCFQIAFSKSQNQKTE</sequence>
<reference evidence="3" key="1">
    <citation type="journal article" date="2023" name="bioRxiv">
        <title>Improved chromosome-level genome assembly for marigold (Tagetes erecta).</title>
        <authorList>
            <person name="Jiang F."/>
            <person name="Yuan L."/>
            <person name="Wang S."/>
            <person name="Wang H."/>
            <person name="Xu D."/>
            <person name="Wang A."/>
            <person name="Fan W."/>
        </authorList>
    </citation>
    <scope>NUCLEOTIDE SEQUENCE</scope>
    <source>
        <strain evidence="3">WSJ</strain>
        <tissue evidence="3">Leaf</tissue>
    </source>
</reference>
<feature type="chain" id="PRO_5042226554" evidence="2">
    <location>
        <begin position="20"/>
        <end position="115"/>
    </location>
</feature>
<keyword evidence="1" id="KW-0812">Transmembrane</keyword>
<name>A0AAD8KXG9_TARER</name>
<keyword evidence="4" id="KW-1185">Reference proteome</keyword>
<comment type="caution">
    <text evidence="3">The sequence shown here is derived from an EMBL/GenBank/DDBJ whole genome shotgun (WGS) entry which is preliminary data.</text>
</comment>
<dbReference type="AlphaFoldDB" id="A0AAD8KXG9"/>
<feature type="signal peptide" evidence="2">
    <location>
        <begin position="1"/>
        <end position="19"/>
    </location>
</feature>
<feature type="transmembrane region" description="Helical" evidence="1">
    <location>
        <begin position="25"/>
        <end position="45"/>
    </location>
</feature>
<dbReference type="Proteomes" id="UP001229421">
    <property type="component" value="Unassembled WGS sequence"/>
</dbReference>
<keyword evidence="1" id="KW-1133">Transmembrane helix</keyword>
<organism evidence="3 4">
    <name type="scientific">Tagetes erecta</name>
    <name type="common">African marigold</name>
    <dbReference type="NCBI Taxonomy" id="13708"/>
    <lineage>
        <taxon>Eukaryota</taxon>
        <taxon>Viridiplantae</taxon>
        <taxon>Streptophyta</taxon>
        <taxon>Embryophyta</taxon>
        <taxon>Tracheophyta</taxon>
        <taxon>Spermatophyta</taxon>
        <taxon>Magnoliopsida</taxon>
        <taxon>eudicotyledons</taxon>
        <taxon>Gunneridae</taxon>
        <taxon>Pentapetalae</taxon>
        <taxon>asterids</taxon>
        <taxon>campanulids</taxon>
        <taxon>Asterales</taxon>
        <taxon>Asteraceae</taxon>
        <taxon>Asteroideae</taxon>
        <taxon>Heliantheae alliance</taxon>
        <taxon>Tageteae</taxon>
        <taxon>Tagetes</taxon>
    </lineage>
</organism>
<evidence type="ECO:0000313" key="3">
    <source>
        <dbReference type="EMBL" id="KAK1430783.1"/>
    </source>
</evidence>
<protein>
    <submittedName>
        <fullName evidence="3">Uncharacterized protein</fullName>
    </submittedName>
</protein>